<dbReference type="AlphaFoldDB" id="A0A9K3LXX8"/>
<dbReference type="Proteomes" id="UP000693970">
    <property type="component" value="Unassembled WGS sequence"/>
</dbReference>
<keyword evidence="2" id="KW-1185">Reference proteome</keyword>
<dbReference type="EMBL" id="JAGRRH010000004">
    <property type="protein sequence ID" value="KAG7370613.1"/>
    <property type="molecule type" value="Genomic_DNA"/>
</dbReference>
<evidence type="ECO:0000313" key="2">
    <source>
        <dbReference type="Proteomes" id="UP000693970"/>
    </source>
</evidence>
<comment type="caution">
    <text evidence="1">The sequence shown here is derived from an EMBL/GenBank/DDBJ whole genome shotgun (WGS) entry which is preliminary data.</text>
</comment>
<reference evidence="1" key="2">
    <citation type="submission" date="2021-04" db="EMBL/GenBank/DDBJ databases">
        <authorList>
            <person name="Podell S."/>
        </authorList>
    </citation>
    <scope>NUCLEOTIDE SEQUENCE</scope>
    <source>
        <strain evidence="1">Hildebrandi</strain>
    </source>
</reference>
<proteinExistence type="predicted"/>
<gene>
    <name evidence="1" type="ORF">IV203_019183</name>
</gene>
<name>A0A9K3LXX8_9STRA</name>
<accession>A0A9K3LXX8</accession>
<evidence type="ECO:0000313" key="1">
    <source>
        <dbReference type="EMBL" id="KAG7370613.1"/>
    </source>
</evidence>
<sequence>MLVRTSFIYVAACGSIGLIGSAMAQIQAPHRIRGGDVLMEKDSALPHRFLGPPATVTLCNIEDEGIFKQQTGPITSLGDKRIEGTCADVCPTVCDDGISCTDDSCEFGCIPSEDRATTCEDAGKPFCSFELDECVECLGPSDCGADDACTTFTCTDGVCGEIDECSGCSDNKDCDDGIYCTIDTCNGGTCENKPEKNLCDVNEVCAPGQGGCFLPPGRGGK</sequence>
<dbReference type="OrthoDB" id="4405280at2759"/>
<protein>
    <submittedName>
        <fullName evidence="1">Uncharacterized protein</fullName>
    </submittedName>
</protein>
<organism evidence="1 2">
    <name type="scientific">Nitzschia inconspicua</name>
    <dbReference type="NCBI Taxonomy" id="303405"/>
    <lineage>
        <taxon>Eukaryota</taxon>
        <taxon>Sar</taxon>
        <taxon>Stramenopiles</taxon>
        <taxon>Ochrophyta</taxon>
        <taxon>Bacillariophyta</taxon>
        <taxon>Bacillariophyceae</taxon>
        <taxon>Bacillariophycidae</taxon>
        <taxon>Bacillariales</taxon>
        <taxon>Bacillariaceae</taxon>
        <taxon>Nitzschia</taxon>
    </lineage>
</organism>
<reference evidence="1" key="1">
    <citation type="journal article" date="2021" name="Sci. Rep.">
        <title>Diploid genomic architecture of Nitzschia inconspicua, an elite biomass production diatom.</title>
        <authorList>
            <person name="Oliver A."/>
            <person name="Podell S."/>
            <person name="Pinowska A."/>
            <person name="Traller J.C."/>
            <person name="Smith S.R."/>
            <person name="McClure R."/>
            <person name="Beliaev A."/>
            <person name="Bohutskyi P."/>
            <person name="Hill E.A."/>
            <person name="Rabines A."/>
            <person name="Zheng H."/>
            <person name="Allen L.Z."/>
            <person name="Kuo A."/>
            <person name="Grigoriev I.V."/>
            <person name="Allen A.E."/>
            <person name="Hazlebeck D."/>
            <person name="Allen E.E."/>
        </authorList>
    </citation>
    <scope>NUCLEOTIDE SEQUENCE</scope>
    <source>
        <strain evidence="1">Hildebrandi</strain>
    </source>
</reference>